<organism evidence="1 2">
    <name type="scientific">Pisum sativum</name>
    <name type="common">Garden pea</name>
    <name type="synonym">Lathyrus oleraceus</name>
    <dbReference type="NCBI Taxonomy" id="3888"/>
    <lineage>
        <taxon>Eukaryota</taxon>
        <taxon>Viridiplantae</taxon>
        <taxon>Streptophyta</taxon>
        <taxon>Embryophyta</taxon>
        <taxon>Tracheophyta</taxon>
        <taxon>Spermatophyta</taxon>
        <taxon>Magnoliopsida</taxon>
        <taxon>eudicotyledons</taxon>
        <taxon>Gunneridae</taxon>
        <taxon>Pentapetalae</taxon>
        <taxon>rosids</taxon>
        <taxon>fabids</taxon>
        <taxon>Fabales</taxon>
        <taxon>Fabaceae</taxon>
        <taxon>Papilionoideae</taxon>
        <taxon>50 kb inversion clade</taxon>
        <taxon>NPAAA clade</taxon>
        <taxon>Hologalegina</taxon>
        <taxon>IRL clade</taxon>
        <taxon>Fabeae</taxon>
        <taxon>Lathyrus</taxon>
    </lineage>
</organism>
<evidence type="ECO:0000313" key="2">
    <source>
        <dbReference type="Proteomes" id="UP001058974"/>
    </source>
</evidence>
<comment type="caution">
    <text evidence="1">The sequence shown here is derived from an EMBL/GenBank/DDBJ whole genome shotgun (WGS) entry which is preliminary data.</text>
</comment>
<accession>A0A9D5A894</accession>
<dbReference type="EMBL" id="JAMSHJ010000006">
    <property type="protein sequence ID" value="KAI5401527.1"/>
    <property type="molecule type" value="Genomic_DNA"/>
</dbReference>
<dbReference type="Gramene" id="Psat6g228600.1">
    <property type="protein sequence ID" value="Psat6g228600.1.cds"/>
    <property type="gene ID" value="Psat6g228600"/>
</dbReference>
<dbReference type="Gramene" id="Psat06G0612300-T1">
    <property type="protein sequence ID" value="KAI5401527.1"/>
    <property type="gene ID" value="KIW84_066123"/>
</dbReference>
<sequence length="230" mass="26291">MRIWDDKWLPENPGYKVLSGPKGLDKDAKVELIDHNLCRWNMILVNLYFTPEEAKQVCNIPLSIMRPRDNLIWHFEKDKSCVVCVRSWVSSTEYFGLSEMVGVGLDLAEPFSVQLVCTTLWSIWNVRNQRVFKNYLSDPEVIAGKVVEQVVENNRVNSCLKFRKKLVSTADTTWCNIGFYSIQLDADSFPYGVMAMGCTIRNHDRNVVLAVCKRLVSSANVSMVEAFAIK</sequence>
<proteinExistence type="predicted"/>
<dbReference type="Proteomes" id="UP001058974">
    <property type="component" value="Chromosome 6"/>
</dbReference>
<evidence type="ECO:0000313" key="1">
    <source>
        <dbReference type="EMBL" id="KAI5401527.1"/>
    </source>
</evidence>
<dbReference type="AlphaFoldDB" id="A0A9D5A894"/>
<protein>
    <submittedName>
        <fullName evidence="1">Uncharacterized protein</fullName>
    </submittedName>
</protein>
<reference evidence="1 2" key="1">
    <citation type="journal article" date="2022" name="Nat. Genet.">
        <title>Improved pea reference genome and pan-genome highlight genomic features and evolutionary characteristics.</title>
        <authorList>
            <person name="Yang T."/>
            <person name="Liu R."/>
            <person name="Luo Y."/>
            <person name="Hu S."/>
            <person name="Wang D."/>
            <person name="Wang C."/>
            <person name="Pandey M.K."/>
            <person name="Ge S."/>
            <person name="Xu Q."/>
            <person name="Li N."/>
            <person name="Li G."/>
            <person name="Huang Y."/>
            <person name="Saxena R.K."/>
            <person name="Ji Y."/>
            <person name="Li M."/>
            <person name="Yan X."/>
            <person name="He Y."/>
            <person name="Liu Y."/>
            <person name="Wang X."/>
            <person name="Xiang C."/>
            <person name="Varshney R.K."/>
            <person name="Ding H."/>
            <person name="Gao S."/>
            <person name="Zong X."/>
        </authorList>
    </citation>
    <scope>NUCLEOTIDE SEQUENCE [LARGE SCALE GENOMIC DNA]</scope>
    <source>
        <strain evidence="1 2">cv. Zhongwan 6</strain>
    </source>
</reference>
<gene>
    <name evidence="1" type="ORF">KIW84_066123</name>
</gene>
<name>A0A9D5A894_PEA</name>
<keyword evidence="2" id="KW-1185">Reference proteome</keyword>